<organism evidence="3">
    <name type="scientific">Aphanomyces astaci</name>
    <name type="common">Crayfish plague agent</name>
    <dbReference type="NCBI Taxonomy" id="112090"/>
    <lineage>
        <taxon>Eukaryota</taxon>
        <taxon>Sar</taxon>
        <taxon>Stramenopiles</taxon>
        <taxon>Oomycota</taxon>
        <taxon>Saprolegniomycetes</taxon>
        <taxon>Saprolegniales</taxon>
        <taxon>Verrucalvaceae</taxon>
        <taxon>Aphanomyces</taxon>
    </lineage>
</organism>
<dbReference type="STRING" id="112090.W4HBA0"/>
<dbReference type="PANTHER" id="PTHR46421:SF1">
    <property type="entry name" value="PROGRAMMED CELL DEATH PROTEIN 2-LIKE"/>
    <property type="match status" value="1"/>
</dbReference>
<dbReference type="GO" id="GO:0005737">
    <property type="term" value="C:cytoplasm"/>
    <property type="evidence" value="ECO:0007669"/>
    <property type="project" value="InterPro"/>
</dbReference>
<dbReference type="EMBL" id="KI913114">
    <property type="protein sequence ID" value="ETV88841.1"/>
    <property type="molecule type" value="Genomic_DNA"/>
</dbReference>
<evidence type="ECO:0000259" key="2">
    <source>
        <dbReference type="Pfam" id="PF04194"/>
    </source>
</evidence>
<feature type="region of interest" description="Disordered" evidence="1">
    <location>
        <begin position="255"/>
        <end position="278"/>
    </location>
</feature>
<name>W4HBA0_APHAT</name>
<sequence>MDEGEAILLGIPANDVRVDETCPYTAKLGGVPAWYDASKAIPKADLVCPQCYNQLYLVAQVYAPVTTPRTLYIFGCNSAKCVHVPQSWRVFRFQVDDNDQPKPTAAVETSTRPPVASIGWGRDDSNSDDDDDDDGWGSVPGSTWGSTPSATTSDIDLEALLNDRDNAIQCSSRSSPQPPPAPTTKPDISVVVSKNTSIEDESSSHFASIFLHVDDEPAVSGTERFQHETQLLNAYLADEEKENASEVARLRTILKAKPSSSDGHHDTTSGGDHAEAYERTPLRDKLFLRFQKRLKRSPSQCLRYNYGGDPLWPSPPPAKLDVPTCACGDARVFEMQLMPATNYFLKVENYVKATTTATPVDTLPDTTTTTRRHPSSKTILDGGMDWQTVAIWSCPSSCAASHEEFAYVMPPIVD</sequence>
<dbReference type="PANTHER" id="PTHR46421">
    <property type="entry name" value="PROGRAMMED CELL DEATH PROTEIN 2-LIKE"/>
    <property type="match status" value="1"/>
</dbReference>
<feature type="compositionally biased region" description="Acidic residues" evidence="1">
    <location>
        <begin position="126"/>
        <end position="135"/>
    </location>
</feature>
<evidence type="ECO:0000256" key="1">
    <source>
        <dbReference type="SAM" id="MobiDB-lite"/>
    </source>
</evidence>
<dbReference type="AlphaFoldDB" id="W4HBA0"/>
<dbReference type="InterPro" id="IPR007320">
    <property type="entry name" value="PDCD2_C"/>
</dbReference>
<proteinExistence type="predicted"/>
<dbReference type="GeneID" id="20802319"/>
<feature type="compositionally biased region" description="Basic and acidic residues" evidence="1">
    <location>
        <begin position="262"/>
        <end position="278"/>
    </location>
</feature>
<dbReference type="InterPro" id="IPR052815">
    <property type="entry name" value="PDCD2-like_regulator"/>
</dbReference>
<reference evidence="3" key="1">
    <citation type="submission" date="2013-12" db="EMBL/GenBank/DDBJ databases">
        <title>The Genome Sequence of Aphanomyces astaci APO3.</title>
        <authorList>
            <consortium name="The Broad Institute Genomics Platform"/>
            <person name="Russ C."/>
            <person name="Tyler B."/>
            <person name="van West P."/>
            <person name="Dieguez-Uribeondo J."/>
            <person name="Young S.K."/>
            <person name="Zeng Q."/>
            <person name="Gargeya S."/>
            <person name="Fitzgerald M."/>
            <person name="Abouelleil A."/>
            <person name="Alvarado L."/>
            <person name="Chapman S.B."/>
            <person name="Gainer-Dewar J."/>
            <person name="Goldberg J."/>
            <person name="Griggs A."/>
            <person name="Gujja S."/>
            <person name="Hansen M."/>
            <person name="Howarth C."/>
            <person name="Imamovic A."/>
            <person name="Ireland A."/>
            <person name="Larimer J."/>
            <person name="McCowan C."/>
            <person name="Murphy C."/>
            <person name="Pearson M."/>
            <person name="Poon T.W."/>
            <person name="Priest M."/>
            <person name="Roberts A."/>
            <person name="Saif S."/>
            <person name="Shea T."/>
            <person name="Sykes S."/>
            <person name="Wortman J."/>
            <person name="Nusbaum C."/>
            <person name="Birren B."/>
        </authorList>
    </citation>
    <scope>NUCLEOTIDE SEQUENCE [LARGE SCALE GENOMIC DNA]</scope>
    <source>
        <strain evidence="3">APO3</strain>
    </source>
</reference>
<dbReference type="Pfam" id="PF04194">
    <property type="entry name" value="PDCD2_C"/>
    <property type="match status" value="1"/>
</dbReference>
<evidence type="ECO:0000313" key="3">
    <source>
        <dbReference type="EMBL" id="ETV88841.1"/>
    </source>
</evidence>
<gene>
    <name evidence="3" type="ORF">H257_00323</name>
</gene>
<feature type="region of interest" description="Disordered" evidence="1">
    <location>
        <begin position="99"/>
        <end position="151"/>
    </location>
</feature>
<dbReference type="OrthoDB" id="366284at2759"/>
<feature type="compositionally biased region" description="Polar residues" evidence="1">
    <location>
        <begin position="140"/>
        <end position="151"/>
    </location>
</feature>
<dbReference type="RefSeq" id="XP_009821241.1">
    <property type="nucleotide sequence ID" value="XM_009822939.1"/>
</dbReference>
<accession>W4HBA0</accession>
<dbReference type="VEuPathDB" id="FungiDB:H257_00323"/>
<feature type="domain" description="Programmed cell death protein 2 C-terminal" evidence="2">
    <location>
        <begin position="284"/>
        <end position="403"/>
    </location>
</feature>
<protein>
    <recommendedName>
        <fullName evidence="2">Programmed cell death protein 2 C-terminal domain-containing protein</fullName>
    </recommendedName>
</protein>